<gene>
    <name evidence="1" type="ORF">L6773_02605</name>
</gene>
<evidence type="ECO:0000313" key="1">
    <source>
        <dbReference type="EMBL" id="MCG2587441.1"/>
    </source>
</evidence>
<reference evidence="1" key="1">
    <citation type="submission" date="2022-01" db="EMBL/GenBank/DDBJ databases">
        <authorList>
            <person name="Wang Y."/>
        </authorList>
    </citation>
    <scope>NUCLEOTIDE SEQUENCE</scope>
    <source>
        <strain evidence="1">WB101</strain>
    </source>
</reference>
<accession>A0ABS9K9C6</accession>
<proteinExistence type="predicted"/>
<name>A0ABS9K9C6_9BACT</name>
<keyword evidence="2" id="KW-1185">Reference proteome</keyword>
<organism evidence="1 2">
    <name type="scientific">Rhodohalobacter sulfatireducens</name>
    <dbReference type="NCBI Taxonomy" id="2911366"/>
    <lineage>
        <taxon>Bacteria</taxon>
        <taxon>Pseudomonadati</taxon>
        <taxon>Balneolota</taxon>
        <taxon>Balneolia</taxon>
        <taxon>Balneolales</taxon>
        <taxon>Balneolaceae</taxon>
        <taxon>Rhodohalobacter</taxon>
    </lineage>
</organism>
<dbReference type="Proteomes" id="UP001165366">
    <property type="component" value="Unassembled WGS sequence"/>
</dbReference>
<protein>
    <submittedName>
        <fullName evidence="1">Uncharacterized protein</fullName>
    </submittedName>
</protein>
<evidence type="ECO:0000313" key="2">
    <source>
        <dbReference type="Proteomes" id="UP001165366"/>
    </source>
</evidence>
<comment type="caution">
    <text evidence="1">The sequence shown here is derived from an EMBL/GenBank/DDBJ whole genome shotgun (WGS) entry which is preliminary data.</text>
</comment>
<reference evidence="1" key="2">
    <citation type="submission" date="2024-05" db="EMBL/GenBank/DDBJ databases">
        <title>Rhodohalobacter halophilus gen. nov., sp. nov., a moderately halophilic member of the family Balneolaceae.</title>
        <authorList>
            <person name="Xia J."/>
        </authorList>
    </citation>
    <scope>NUCLEOTIDE SEQUENCE</scope>
    <source>
        <strain evidence="1">WB101</strain>
    </source>
</reference>
<sequence>MIYRKNLWQIEGDVQRAQRGHPSLPILESELYTLKGRLCRSDHNLDRVIYVEESNTIKPDSR</sequence>
<dbReference type="EMBL" id="JAKLWS010000002">
    <property type="protein sequence ID" value="MCG2587441.1"/>
    <property type="molecule type" value="Genomic_DNA"/>
</dbReference>
<dbReference type="RefSeq" id="WP_237852285.1">
    <property type="nucleotide sequence ID" value="NZ_JAKLWS010000002.1"/>
</dbReference>